<name>A0A9P1BMZ3_9DINO</name>
<dbReference type="Pfam" id="PF08326">
    <property type="entry name" value="ACC_central"/>
    <property type="match status" value="1"/>
</dbReference>
<accession>A0A9P1BMZ3</accession>
<keyword evidence="5" id="KW-1185">Reference proteome</keyword>
<organism evidence="2">
    <name type="scientific">Cladocopium goreaui</name>
    <dbReference type="NCBI Taxonomy" id="2562237"/>
    <lineage>
        <taxon>Eukaryota</taxon>
        <taxon>Sar</taxon>
        <taxon>Alveolata</taxon>
        <taxon>Dinophyceae</taxon>
        <taxon>Suessiales</taxon>
        <taxon>Symbiodiniaceae</taxon>
        <taxon>Cladocopium</taxon>
    </lineage>
</organism>
<evidence type="ECO:0000313" key="5">
    <source>
        <dbReference type="Proteomes" id="UP001152797"/>
    </source>
</evidence>
<dbReference type="EMBL" id="CAMXCT020000258">
    <property type="protein sequence ID" value="CAL1129663.1"/>
    <property type="molecule type" value="Genomic_DNA"/>
</dbReference>
<sequence>MPQDSGSKKELSAGKISTWSAQAAGGNLLLSLFSDSDAVLRGRALEVFVRRSYRACGVSGSSHLAVATQGPGIMGARWRFRNPGVAVAGTMSVWQGSAKVLPHSKALEEYL</sequence>
<feature type="domain" description="Acetyl-CoA carboxylase central" evidence="1">
    <location>
        <begin position="27"/>
        <end position="86"/>
    </location>
</feature>
<protein>
    <submittedName>
        <fullName evidence="4">Biotin carboxylase</fullName>
    </submittedName>
</protein>
<evidence type="ECO:0000313" key="4">
    <source>
        <dbReference type="EMBL" id="CAL4763600.1"/>
    </source>
</evidence>
<feature type="non-terminal residue" evidence="2">
    <location>
        <position position="1"/>
    </location>
</feature>
<proteinExistence type="predicted"/>
<dbReference type="InterPro" id="IPR013537">
    <property type="entry name" value="AcCoA_COase_cen"/>
</dbReference>
<dbReference type="GO" id="GO:0003989">
    <property type="term" value="F:acetyl-CoA carboxylase activity"/>
    <property type="evidence" value="ECO:0007669"/>
    <property type="project" value="InterPro"/>
</dbReference>
<dbReference type="Proteomes" id="UP001152797">
    <property type="component" value="Unassembled WGS sequence"/>
</dbReference>
<comment type="caution">
    <text evidence="2">The sequence shown here is derived from an EMBL/GenBank/DDBJ whole genome shotgun (WGS) entry which is preliminary data.</text>
</comment>
<reference evidence="2" key="1">
    <citation type="submission" date="2022-10" db="EMBL/GenBank/DDBJ databases">
        <authorList>
            <person name="Chen Y."/>
            <person name="Dougan E. K."/>
            <person name="Chan C."/>
            <person name="Rhodes N."/>
            <person name="Thang M."/>
        </authorList>
    </citation>
    <scope>NUCLEOTIDE SEQUENCE</scope>
</reference>
<dbReference type="EMBL" id="CAMXCT010000258">
    <property type="protein sequence ID" value="CAI3976288.1"/>
    <property type="molecule type" value="Genomic_DNA"/>
</dbReference>
<dbReference type="GO" id="GO:0006633">
    <property type="term" value="P:fatty acid biosynthetic process"/>
    <property type="evidence" value="ECO:0007669"/>
    <property type="project" value="InterPro"/>
</dbReference>
<dbReference type="EMBL" id="CAMXCT030000258">
    <property type="protein sequence ID" value="CAL4763600.1"/>
    <property type="molecule type" value="Genomic_DNA"/>
</dbReference>
<reference evidence="3" key="2">
    <citation type="submission" date="2024-04" db="EMBL/GenBank/DDBJ databases">
        <authorList>
            <person name="Chen Y."/>
            <person name="Shah S."/>
            <person name="Dougan E. K."/>
            <person name="Thang M."/>
            <person name="Chan C."/>
        </authorList>
    </citation>
    <scope>NUCLEOTIDE SEQUENCE [LARGE SCALE GENOMIC DNA]</scope>
</reference>
<dbReference type="AlphaFoldDB" id="A0A9P1BMZ3"/>
<evidence type="ECO:0000313" key="3">
    <source>
        <dbReference type="EMBL" id="CAL1129663.1"/>
    </source>
</evidence>
<gene>
    <name evidence="2" type="ORF">C1SCF055_LOCUS4520</name>
</gene>
<evidence type="ECO:0000313" key="2">
    <source>
        <dbReference type="EMBL" id="CAI3976288.1"/>
    </source>
</evidence>
<dbReference type="GO" id="GO:0005524">
    <property type="term" value="F:ATP binding"/>
    <property type="evidence" value="ECO:0007669"/>
    <property type="project" value="InterPro"/>
</dbReference>
<evidence type="ECO:0000259" key="1">
    <source>
        <dbReference type="Pfam" id="PF08326"/>
    </source>
</evidence>